<feature type="compositionally biased region" description="Basic and acidic residues" evidence="6">
    <location>
        <begin position="20"/>
        <end position="39"/>
    </location>
</feature>
<evidence type="ECO:0000256" key="3">
    <source>
        <dbReference type="ARBA" id="ARBA00022730"/>
    </source>
</evidence>
<dbReference type="SUPFAM" id="SSF158710">
    <property type="entry name" value="PSPTO4464-like"/>
    <property type="match status" value="1"/>
</dbReference>
<evidence type="ECO:0000313" key="7">
    <source>
        <dbReference type="EMBL" id="SFC81468.1"/>
    </source>
</evidence>
<dbReference type="InterPro" id="IPR023153">
    <property type="entry name" value="DarP_sf"/>
</dbReference>
<dbReference type="NCBIfam" id="NF003593">
    <property type="entry name" value="PRK05255.1-1"/>
    <property type="match status" value="1"/>
</dbReference>
<keyword evidence="2 5" id="KW-0690">Ribosome biogenesis</keyword>
<protein>
    <recommendedName>
        <fullName evidence="5">Dual-action ribosomal maturation protein DarP</fullName>
    </recommendedName>
    <alternativeName>
        <fullName evidence="5">Large ribosomal subunit assembly factor DarP</fullName>
    </alternativeName>
</protein>
<dbReference type="HAMAP" id="MF_00765">
    <property type="entry name" value="DarP"/>
    <property type="match status" value="1"/>
</dbReference>
<dbReference type="Pfam" id="PF04751">
    <property type="entry name" value="DarP"/>
    <property type="match status" value="1"/>
</dbReference>
<dbReference type="RefSeq" id="WP_090135326.1">
    <property type="nucleotide sequence ID" value="NZ_FOLY01000006.1"/>
</dbReference>
<sequence>MSPRKTARAHSTEETPADTDSQHDEFHHDNGRPNKTRLKQEAQDLKALGEQIIALSEAERARLPLSDDLLDAIEETRRITSREARRRHMQYVGKIMRREQLDEIRAEFDLMAREKRQRELGFHHLEQWRDRLIEGDSDTVTAFVNEYPDVDRQALGQLVRNARAERAADKPPASARKLFRLIRDVAGL</sequence>
<dbReference type="GO" id="GO:0019843">
    <property type="term" value="F:rRNA binding"/>
    <property type="evidence" value="ECO:0007669"/>
    <property type="project" value="UniProtKB-UniRule"/>
</dbReference>
<gene>
    <name evidence="5" type="primary">darP</name>
    <name evidence="7" type="ORF">SAMN05421848_2847</name>
</gene>
<dbReference type="GO" id="GO:0043022">
    <property type="term" value="F:ribosome binding"/>
    <property type="evidence" value="ECO:0007669"/>
    <property type="project" value="UniProtKB-UniRule"/>
</dbReference>
<comment type="similarity">
    <text evidence="5">Belongs to the DarP family.</text>
</comment>
<dbReference type="Gene3D" id="1.10.60.30">
    <property type="entry name" value="PSPTO4464-like domains"/>
    <property type="match status" value="2"/>
</dbReference>
<dbReference type="OrthoDB" id="5293604at2"/>
<dbReference type="InterPro" id="IPR006839">
    <property type="entry name" value="DarP"/>
</dbReference>
<evidence type="ECO:0000256" key="4">
    <source>
        <dbReference type="ARBA" id="ARBA00022884"/>
    </source>
</evidence>
<keyword evidence="3 5" id="KW-0699">rRNA-binding</keyword>
<dbReference type="EMBL" id="FOLY01000006">
    <property type="protein sequence ID" value="SFC81468.1"/>
    <property type="molecule type" value="Genomic_DNA"/>
</dbReference>
<dbReference type="STRING" id="402385.SAMN05421848_2847"/>
<reference evidence="8" key="1">
    <citation type="submission" date="2016-10" db="EMBL/GenBank/DDBJ databases">
        <authorList>
            <person name="Varghese N."/>
            <person name="Submissions S."/>
        </authorList>
    </citation>
    <scope>NUCLEOTIDE SEQUENCE [LARGE SCALE GENOMIC DNA]</scope>
    <source>
        <strain evidence="8">DSM 23439</strain>
    </source>
</reference>
<evidence type="ECO:0000256" key="2">
    <source>
        <dbReference type="ARBA" id="ARBA00022517"/>
    </source>
</evidence>
<dbReference type="GO" id="GO:1902626">
    <property type="term" value="P:assembly of large subunit precursor of preribosome"/>
    <property type="evidence" value="ECO:0007669"/>
    <property type="project" value="UniProtKB-UniRule"/>
</dbReference>
<evidence type="ECO:0000256" key="1">
    <source>
        <dbReference type="ARBA" id="ARBA00022490"/>
    </source>
</evidence>
<keyword evidence="4 5" id="KW-0694">RNA-binding</keyword>
<organism evidence="7 8">
    <name type="scientific">Kushneria avicenniae</name>
    <dbReference type="NCBI Taxonomy" id="402385"/>
    <lineage>
        <taxon>Bacteria</taxon>
        <taxon>Pseudomonadati</taxon>
        <taxon>Pseudomonadota</taxon>
        <taxon>Gammaproteobacteria</taxon>
        <taxon>Oceanospirillales</taxon>
        <taxon>Halomonadaceae</taxon>
        <taxon>Kushneria</taxon>
    </lineage>
</organism>
<evidence type="ECO:0000256" key="5">
    <source>
        <dbReference type="HAMAP-Rule" id="MF_00765"/>
    </source>
</evidence>
<comment type="subcellular location">
    <subcellularLocation>
        <location evidence="5">Cytoplasm</location>
    </subcellularLocation>
    <text evidence="5">Associates with late stage pre-50S ribosomal subunits.</text>
</comment>
<evidence type="ECO:0000313" key="8">
    <source>
        <dbReference type="Proteomes" id="UP000199046"/>
    </source>
</evidence>
<comment type="function">
    <text evidence="5">Member of a network of 50S ribosomal subunit biogenesis factors which assembles along the 30S-50S interface, preventing incorrect 23S rRNA structures from forming. Promotes peptidyl transferase center (PTC) maturation.</text>
</comment>
<keyword evidence="1 5" id="KW-0963">Cytoplasm</keyword>
<dbReference type="PIRSF" id="PIRSF016183">
    <property type="entry name" value="UCP016183"/>
    <property type="match status" value="1"/>
</dbReference>
<dbReference type="PANTHER" id="PTHR38101:SF1">
    <property type="entry name" value="UPF0307 PROTEIN YJGA"/>
    <property type="match status" value="1"/>
</dbReference>
<keyword evidence="8" id="KW-1185">Reference proteome</keyword>
<dbReference type="CDD" id="cd16331">
    <property type="entry name" value="YjgA-like"/>
    <property type="match status" value="1"/>
</dbReference>
<name>A0A1I1MEI3_9GAMM</name>
<dbReference type="AlphaFoldDB" id="A0A1I1MEI3"/>
<dbReference type="Proteomes" id="UP000199046">
    <property type="component" value="Unassembled WGS sequence"/>
</dbReference>
<evidence type="ECO:0000256" key="6">
    <source>
        <dbReference type="SAM" id="MobiDB-lite"/>
    </source>
</evidence>
<dbReference type="GO" id="GO:0005829">
    <property type="term" value="C:cytosol"/>
    <property type="evidence" value="ECO:0007669"/>
    <property type="project" value="TreeGrafter"/>
</dbReference>
<feature type="region of interest" description="Disordered" evidence="6">
    <location>
        <begin position="1"/>
        <end position="39"/>
    </location>
</feature>
<proteinExistence type="inferred from homology"/>
<dbReference type="PANTHER" id="PTHR38101">
    <property type="entry name" value="UPF0307 PROTEIN YJGA"/>
    <property type="match status" value="1"/>
</dbReference>
<accession>A0A1I1MEI3</accession>